<sequence length="379" mass="41620">MFQWAKQQLANVAGTQEPIYGPDAIQSVAKQAETTPYTELQKDDLKWITLDYTCVETQTFYFTADNGLVGFVQVIYSNLAGIRTTCQFNSKIYFPDGRSPNIWKSDPLENYGLDDQKFSFYADNLAVTLSEDGTSYTIKSAVNDDSIVHLTMTRTAPGFLVGKNGTSNFGTDPNEPWGSMRHSFWPRCKVEGHIITKAAEFDLAGKGFFVHALQGMKPHHAAARWNFVNFQAPTYSAIMMEYTTPPSYGSTVVNVGAIVKDGEIILANASGTASHTEIKGDAEADWPEPSAVKFNWKGTNKDGKEVTAELAGPLGQRLDRVDVMAEVPGFVKMIVGSVAGTRPYIYQYAPAEPLTLKAKIGDEEVEDKGVLISEATFIS</sequence>
<evidence type="ECO:0000256" key="3">
    <source>
        <dbReference type="ARBA" id="ARBA00004496"/>
    </source>
</evidence>
<evidence type="ECO:0000256" key="13">
    <source>
        <dbReference type="ARBA" id="ARBA00058755"/>
    </source>
</evidence>
<dbReference type="GO" id="GO:0005794">
    <property type="term" value="C:Golgi apparatus"/>
    <property type="evidence" value="ECO:0007669"/>
    <property type="project" value="UniProtKB-SubCell"/>
</dbReference>
<evidence type="ECO:0000256" key="7">
    <source>
        <dbReference type="ARBA" id="ARBA00022824"/>
    </source>
</evidence>
<name>A0A164ZP43_XYLHT</name>
<dbReference type="GO" id="GO:0005634">
    <property type="term" value="C:nucleus"/>
    <property type="evidence" value="ECO:0007669"/>
    <property type="project" value="UniProtKB-SubCell"/>
</dbReference>
<evidence type="ECO:0000313" key="19">
    <source>
        <dbReference type="EMBL" id="KZF19333.1"/>
    </source>
</evidence>
<keyword evidence="8" id="KW-0333">Golgi apparatus</keyword>
<dbReference type="GO" id="GO:0006869">
    <property type="term" value="P:lipid transport"/>
    <property type="evidence" value="ECO:0007669"/>
    <property type="project" value="UniProtKB-KW"/>
</dbReference>
<evidence type="ECO:0000313" key="20">
    <source>
        <dbReference type="Proteomes" id="UP000076632"/>
    </source>
</evidence>
<feature type="domain" description="Svf1-like N-terminal" evidence="17">
    <location>
        <begin position="55"/>
        <end position="214"/>
    </location>
</feature>
<evidence type="ECO:0000256" key="5">
    <source>
        <dbReference type="ARBA" id="ARBA00022448"/>
    </source>
</evidence>
<evidence type="ECO:0000256" key="6">
    <source>
        <dbReference type="ARBA" id="ARBA00022490"/>
    </source>
</evidence>
<dbReference type="Proteomes" id="UP000076632">
    <property type="component" value="Unassembled WGS sequence"/>
</dbReference>
<dbReference type="PANTHER" id="PTHR47107">
    <property type="entry name" value="SVF1-LIKE PROTEIN YDR222W-RELATED"/>
    <property type="match status" value="1"/>
</dbReference>
<dbReference type="GeneID" id="28898571"/>
<dbReference type="FunCoup" id="A0A164ZP43">
    <property type="interactions" value="99"/>
</dbReference>
<dbReference type="InterPro" id="IPR013931">
    <property type="entry name" value="Svf1-like_N"/>
</dbReference>
<evidence type="ECO:0000256" key="8">
    <source>
        <dbReference type="ARBA" id="ARBA00023034"/>
    </source>
</evidence>
<accession>A0A164ZP43</accession>
<dbReference type="OMA" id="AFWPRCV"/>
<evidence type="ECO:0000256" key="12">
    <source>
        <dbReference type="ARBA" id="ARBA00046302"/>
    </source>
</evidence>
<keyword evidence="6" id="KW-0963">Cytoplasm</keyword>
<dbReference type="PANTHER" id="PTHR47107:SF1">
    <property type="entry name" value="CERAMIDE-BINDING PROTEIN SVF1-RELATED"/>
    <property type="match status" value="1"/>
</dbReference>
<evidence type="ECO:0000256" key="2">
    <source>
        <dbReference type="ARBA" id="ARBA00004406"/>
    </source>
</evidence>
<comment type="subcellular location">
    <subcellularLocation>
        <location evidence="3">Cytoplasm</location>
    </subcellularLocation>
    <subcellularLocation>
        <location evidence="2">Endoplasmic reticulum membrane</location>
        <topology evidence="2">Peripheral membrane protein</topology>
    </subcellularLocation>
    <subcellularLocation>
        <location evidence="12">Golgi apparatus</location>
        <location evidence="12">cis-Golgi network membrane</location>
        <topology evidence="12">Peripheral membrane protein</topology>
    </subcellularLocation>
    <subcellularLocation>
        <location evidence="1">Nucleus</location>
    </subcellularLocation>
</comment>
<dbReference type="InterPro" id="IPR051385">
    <property type="entry name" value="Ceramide-binding_SVF1"/>
</dbReference>
<keyword evidence="9" id="KW-0445">Lipid transport</keyword>
<evidence type="ECO:0000256" key="10">
    <source>
        <dbReference type="ARBA" id="ARBA00023136"/>
    </source>
</evidence>
<keyword evidence="20" id="KW-1185">Reference proteome</keyword>
<keyword evidence="7" id="KW-0256">Endoplasmic reticulum</keyword>
<evidence type="ECO:0000256" key="15">
    <source>
        <dbReference type="ARBA" id="ARBA00073016"/>
    </source>
</evidence>
<evidence type="ECO:0000256" key="11">
    <source>
        <dbReference type="ARBA" id="ARBA00023242"/>
    </source>
</evidence>
<reference evidence="19 20" key="1">
    <citation type="journal article" date="2016" name="Fungal Biol.">
        <title>The genome of Xylona heveae provides a window into fungal endophytism.</title>
        <authorList>
            <person name="Gazis R."/>
            <person name="Kuo A."/>
            <person name="Riley R."/>
            <person name="LaButti K."/>
            <person name="Lipzen A."/>
            <person name="Lin J."/>
            <person name="Amirebrahimi M."/>
            <person name="Hesse C.N."/>
            <person name="Spatafora J.W."/>
            <person name="Henrissat B."/>
            <person name="Hainaut M."/>
            <person name="Grigoriev I.V."/>
            <person name="Hibbett D.S."/>
        </authorList>
    </citation>
    <scope>NUCLEOTIDE SEQUENCE [LARGE SCALE GENOMIC DNA]</scope>
    <source>
        <strain evidence="19 20">TC161</strain>
    </source>
</reference>
<proteinExistence type="inferred from homology"/>
<dbReference type="RefSeq" id="XP_018184888.1">
    <property type="nucleotide sequence ID" value="XM_018333434.1"/>
</dbReference>
<dbReference type="InterPro" id="IPR023374">
    <property type="entry name" value="AttH-like_dom_sf"/>
</dbReference>
<dbReference type="InParanoid" id="A0A164ZP43"/>
<evidence type="ECO:0000256" key="1">
    <source>
        <dbReference type="ARBA" id="ARBA00004123"/>
    </source>
</evidence>
<dbReference type="GO" id="GO:0005789">
    <property type="term" value="C:endoplasmic reticulum membrane"/>
    <property type="evidence" value="ECO:0007669"/>
    <property type="project" value="UniProtKB-SubCell"/>
</dbReference>
<protein>
    <recommendedName>
        <fullName evidence="15">Ceramide-binding protein SVF1</fullName>
    </recommendedName>
    <alternativeName>
        <fullName evidence="14">Ceramide-binding protein svf1</fullName>
    </alternativeName>
    <alternativeName>
        <fullName evidence="16">Survival factor 1</fullName>
    </alternativeName>
</protein>
<dbReference type="EMBL" id="KV407466">
    <property type="protein sequence ID" value="KZF19333.1"/>
    <property type="molecule type" value="Genomic_DNA"/>
</dbReference>
<keyword evidence="10" id="KW-0472">Membrane</keyword>
<evidence type="ECO:0000256" key="4">
    <source>
        <dbReference type="ARBA" id="ARBA00009069"/>
    </source>
</evidence>
<gene>
    <name evidence="19" type="ORF">L228DRAFT_250920</name>
</gene>
<dbReference type="Pfam" id="PF17187">
    <property type="entry name" value="Svf1_C"/>
    <property type="match status" value="1"/>
</dbReference>
<dbReference type="Gene3D" id="2.40.370.10">
    <property type="entry name" value="AttH-like domain"/>
    <property type="match status" value="1"/>
</dbReference>
<dbReference type="SUPFAM" id="SSF159245">
    <property type="entry name" value="AttH-like"/>
    <property type="match status" value="1"/>
</dbReference>
<evidence type="ECO:0000256" key="16">
    <source>
        <dbReference type="ARBA" id="ARBA00081132"/>
    </source>
</evidence>
<dbReference type="OrthoDB" id="2590239at2759"/>
<dbReference type="Pfam" id="PF08622">
    <property type="entry name" value="Svf1"/>
    <property type="match status" value="1"/>
</dbReference>
<dbReference type="AlphaFoldDB" id="A0A164ZP43"/>
<keyword evidence="11" id="KW-0539">Nucleus</keyword>
<evidence type="ECO:0000256" key="9">
    <source>
        <dbReference type="ARBA" id="ARBA00023055"/>
    </source>
</evidence>
<comment type="similarity">
    <text evidence="4">Belongs to the SVF1 family.</text>
</comment>
<evidence type="ECO:0000259" key="18">
    <source>
        <dbReference type="Pfam" id="PF17187"/>
    </source>
</evidence>
<comment type="function">
    <text evidence="13">Ceramide-binding protein that may transfer ceramides from the endoplasmic reticulum membrane to the cis-Golgi network membrane, and is thereby required for the biosynthesis of complex sphingolipids.</text>
</comment>
<dbReference type="FunFam" id="2.40.370.10:FF:000001">
    <property type="entry name" value="Survival factor 1"/>
    <property type="match status" value="1"/>
</dbReference>
<dbReference type="STRING" id="1328760.A0A164ZP43"/>
<evidence type="ECO:0000256" key="14">
    <source>
        <dbReference type="ARBA" id="ARBA00069547"/>
    </source>
</evidence>
<evidence type="ECO:0000259" key="17">
    <source>
        <dbReference type="Pfam" id="PF08622"/>
    </source>
</evidence>
<feature type="domain" description="Svf1-like C-terminal" evidence="18">
    <location>
        <begin position="216"/>
        <end position="379"/>
    </location>
</feature>
<organism evidence="19 20">
    <name type="scientific">Xylona heveae (strain CBS 132557 / TC161)</name>
    <dbReference type="NCBI Taxonomy" id="1328760"/>
    <lineage>
        <taxon>Eukaryota</taxon>
        <taxon>Fungi</taxon>
        <taxon>Dikarya</taxon>
        <taxon>Ascomycota</taxon>
        <taxon>Pezizomycotina</taxon>
        <taxon>Xylonomycetes</taxon>
        <taxon>Xylonales</taxon>
        <taxon>Xylonaceae</taxon>
        <taxon>Xylona</taxon>
    </lineage>
</organism>
<keyword evidence="5" id="KW-0813">Transport</keyword>
<dbReference type="GO" id="GO:0006979">
    <property type="term" value="P:response to oxidative stress"/>
    <property type="evidence" value="ECO:0007669"/>
    <property type="project" value="InterPro"/>
</dbReference>
<dbReference type="InterPro" id="IPR033394">
    <property type="entry name" value="Svf1-like_C"/>
</dbReference>